<proteinExistence type="predicted"/>
<evidence type="ECO:0000313" key="2">
    <source>
        <dbReference type="EMBL" id="VDC48578.1"/>
    </source>
</evidence>
<dbReference type="PANTHER" id="PTHR43135">
    <property type="entry name" value="ALPHA-D-RIBOSE 1-METHYLPHOSPHONATE 5-TRIPHOSPHATE DIPHOSPHATASE"/>
    <property type="match status" value="1"/>
</dbReference>
<dbReference type="InterPro" id="IPR051781">
    <property type="entry name" value="Metallo-dep_Hydrolase"/>
</dbReference>
<protein>
    <submittedName>
        <fullName evidence="2">Imidazolonepropionase</fullName>
    </submittedName>
</protein>
<dbReference type="EMBL" id="UXHF01000103">
    <property type="protein sequence ID" value="VDC48578.1"/>
    <property type="molecule type" value="Genomic_DNA"/>
</dbReference>
<dbReference type="InterPro" id="IPR032466">
    <property type="entry name" value="Metal_Hydrolase"/>
</dbReference>
<name>A0A7Z8Y0Y1_9CAUL</name>
<dbReference type="PANTHER" id="PTHR43135:SF3">
    <property type="entry name" value="ALPHA-D-RIBOSE 1-METHYLPHOSPHONATE 5-TRIPHOSPHATE DIPHOSPHATASE"/>
    <property type="match status" value="1"/>
</dbReference>
<reference evidence="2 3" key="1">
    <citation type="submission" date="2018-11" db="EMBL/GenBank/DDBJ databases">
        <authorList>
            <person name="Peiro R."/>
            <person name="Begona"/>
            <person name="Cbmso G."/>
            <person name="Lopez M."/>
            <person name="Gonzalez S."/>
            <person name="Sacristan E."/>
            <person name="Castillo E."/>
        </authorList>
    </citation>
    <scope>NUCLEOTIDE SEQUENCE [LARGE SCALE GENOMIC DNA]</scope>
    <source>
        <strain evidence="2">Brev_genome</strain>
    </source>
</reference>
<dbReference type="Gene3D" id="3.20.20.140">
    <property type="entry name" value="Metal-dependent hydrolases"/>
    <property type="match status" value="1"/>
</dbReference>
<sequence length="508" mass="53800">MTVARHVGLACQWGKGDLMIGHHLRGVSLAAIGFAMLGLSACATTGAESETAAPSKDKTLAAGLDPATTLNPYPSTYQPLPRENFAVVGATVLTGADRKIENGVVVVTDGRIAAVGDASTPVPAGYRVIEARGRYVTPGVIDVHSHLGVYPSPGVQGMSDGNEATSPNTAQVWAEHSLWPQDPGFNTARAGGVTTLHILPGSANLFGGRGVTIRNMPSITMQGMKFPDAPYTIKMACGENPSRVYGSRNQSPATGMGNMAGYRAAFIAARDYKAKWDKWRETGEGAAPTRNLQNETLVGVLDGSILIQNHCYRADEMAMMIDMAKEFGYRITTFHHATEAYKLAPQLAANGICAAMWTGWWGFKMEALDAIEENAALVDAQQGSCAVIHSDDAELTQRLNQEAAAALSAGRRAGLNISEEHAIGWITSNAAKAIGIADQTGSLEPGKRADVVIWSADPFSIYARADQVFIDGALTFDRTNPAYQPTSDFELGQPGYGLTAANVAEGAR</sequence>
<gene>
    <name evidence="2" type="primary">hutI_3</name>
    <name evidence="2" type="ORF">BREV_BREV_03176</name>
</gene>
<dbReference type="Gene3D" id="2.30.40.10">
    <property type="entry name" value="Urease, subunit C, domain 1"/>
    <property type="match status" value="1"/>
</dbReference>
<dbReference type="InterPro" id="IPR006680">
    <property type="entry name" value="Amidohydro-rel"/>
</dbReference>
<accession>A0A7Z8Y0Y1</accession>
<dbReference type="InterPro" id="IPR011059">
    <property type="entry name" value="Metal-dep_hydrolase_composite"/>
</dbReference>
<dbReference type="GO" id="GO:0016810">
    <property type="term" value="F:hydrolase activity, acting on carbon-nitrogen (but not peptide) bonds"/>
    <property type="evidence" value="ECO:0007669"/>
    <property type="project" value="InterPro"/>
</dbReference>
<keyword evidence="3" id="KW-1185">Reference proteome</keyword>
<evidence type="ECO:0000313" key="3">
    <source>
        <dbReference type="Proteomes" id="UP000289220"/>
    </source>
</evidence>
<dbReference type="AlphaFoldDB" id="A0A7Z8Y0Y1"/>
<comment type="caution">
    <text evidence="2">The sequence shown here is derived from an EMBL/GenBank/DDBJ whole genome shotgun (WGS) entry which is preliminary data.</text>
</comment>
<organism evidence="2 3">
    <name type="scientific">Brevundimonas mediterranea</name>
    <dbReference type="NCBI Taxonomy" id="74329"/>
    <lineage>
        <taxon>Bacteria</taxon>
        <taxon>Pseudomonadati</taxon>
        <taxon>Pseudomonadota</taxon>
        <taxon>Alphaproteobacteria</taxon>
        <taxon>Caulobacterales</taxon>
        <taxon>Caulobacteraceae</taxon>
        <taxon>Brevundimonas</taxon>
    </lineage>
</organism>
<dbReference type="SUPFAM" id="SSF51556">
    <property type="entry name" value="Metallo-dependent hydrolases"/>
    <property type="match status" value="1"/>
</dbReference>
<dbReference type="Pfam" id="PF01979">
    <property type="entry name" value="Amidohydro_1"/>
    <property type="match status" value="1"/>
</dbReference>
<evidence type="ECO:0000259" key="1">
    <source>
        <dbReference type="Pfam" id="PF01979"/>
    </source>
</evidence>
<dbReference type="Proteomes" id="UP000289220">
    <property type="component" value="Unassembled WGS sequence"/>
</dbReference>
<feature type="domain" description="Amidohydrolase-related" evidence="1">
    <location>
        <begin position="401"/>
        <end position="472"/>
    </location>
</feature>
<dbReference type="CDD" id="cd01309">
    <property type="entry name" value="Met_dep_hydrolase_C"/>
    <property type="match status" value="1"/>
</dbReference>
<dbReference type="SUPFAM" id="SSF51338">
    <property type="entry name" value="Composite domain of metallo-dependent hydrolases"/>
    <property type="match status" value="1"/>
</dbReference>